<feature type="compositionally biased region" description="Polar residues" evidence="1">
    <location>
        <begin position="71"/>
        <end position="80"/>
    </location>
</feature>
<dbReference type="EMBL" id="JAFIMR010000371">
    <property type="protein sequence ID" value="KAI1842638.1"/>
    <property type="molecule type" value="Genomic_DNA"/>
</dbReference>
<dbReference type="InterPro" id="IPR021711">
    <property type="entry name" value="DUF3295"/>
</dbReference>
<dbReference type="Pfam" id="PF11702">
    <property type="entry name" value="DUF3295"/>
    <property type="match status" value="1"/>
</dbReference>
<evidence type="ECO:0000256" key="1">
    <source>
        <dbReference type="SAM" id="MobiDB-lite"/>
    </source>
</evidence>
<proteinExistence type="predicted"/>
<gene>
    <name evidence="3" type="ORF">JX265_014139</name>
</gene>
<protein>
    <recommendedName>
        <fullName evidence="2">DUF3295 domain-containing protein</fullName>
    </recommendedName>
</protein>
<evidence type="ECO:0000259" key="2">
    <source>
        <dbReference type="Pfam" id="PF11702"/>
    </source>
</evidence>
<feature type="domain" description="DUF3295" evidence="2">
    <location>
        <begin position="6"/>
        <end position="88"/>
    </location>
</feature>
<dbReference type="AlphaFoldDB" id="A0A9P9W792"/>
<feature type="compositionally biased region" description="Acidic residues" evidence="1">
    <location>
        <begin position="54"/>
        <end position="68"/>
    </location>
</feature>
<feature type="compositionally biased region" description="Polar residues" evidence="1">
    <location>
        <begin position="16"/>
        <end position="51"/>
    </location>
</feature>
<accession>A0A9P9W792</accession>
<reference evidence="3" key="1">
    <citation type="submission" date="2021-03" db="EMBL/GenBank/DDBJ databases">
        <title>Revisited historic fungal species revealed as producer of novel bioactive compounds through whole genome sequencing and comparative genomics.</title>
        <authorList>
            <person name="Vignolle G.A."/>
            <person name="Hochenegger N."/>
            <person name="Mach R.L."/>
            <person name="Mach-Aigner A.R."/>
            <person name="Javad Rahimi M."/>
            <person name="Salim K.A."/>
            <person name="Chan C.M."/>
            <person name="Lim L.B.L."/>
            <person name="Cai F."/>
            <person name="Druzhinina I.S."/>
            <person name="U'Ren J.M."/>
            <person name="Derntl C."/>
        </authorList>
    </citation>
    <scope>NUCLEOTIDE SEQUENCE</scope>
    <source>
        <strain evidence="3">TUCIM 5799</strain>
    </source>
</reference>
<name>A0A9P9W792_9PEZI</name>
<comment type="caution">
    <text evidence="3">The sequence shown here is derived from an EMBL/GenBank/DDBJ whole genome shotgun (WGS) entry which is preliminary data.</text>
</comment>
<evidence type="ECO:0000313" key="3">
    <source>
        <dbReference type="EMBL" id="KAI1842638.1"/>
    </source>
</evidence>
<organism evidence="3 4">
    <name type="scientific">Neoarthrinium moseri</name>
    <dbReference type="NCBI Taxonomy" id="1658444"/>
    <lineage>
        <taxon>Eukaryota</taxon>
        <taxon>Fungi</taxon>
        <taxon>Dikarya</taxon>
        <taxon>Ascomycota</taxon>
        <taxon>Pezizomycotina</taxon>
        <taxon>Sordariomycetes</taxon>
        <taxon>Xylariomycetidae</taxon>
        <taxon>Amphisphaeriales</taxon>
        <taxon>Apiosporaceae</taxon>
        <taxon>Neoarthrinium</taxon>
    </lineage>
</organism>
<evidence type="ECO:0000313" key="4">
    <source>
        <dbReference type="Proteomes" id="UP000829685"/>
    </source>
</evidence>
<sequence>SKADSGNSLKGAMHSARSNPLLSVQKEQTSLKNQVTTRTFQTPSDQSNSYMDSAIDDSEDSEWEDSIDDSPMSSIGNPTTFKRALSKPS</sequence>
<keyword evidence="4" id="KW-1185">Reference proteome</keyword>
<feature type="non-terminal residue" evidence="3">
    <location>
        <position position="1"/>
    </location>
</feature>
<dbReference type="Proteomes" id="UP000829685">
    <property type="component" value="Unassembled WGS sequence"/>
</dbReference>
<feature type="region of interest" description="Disordered" evidence="1">
    <location>
        <begin position="1"/>
        <end position="89"/>
    </location>
</feature>
<feature type="non-terminal residue" evidence="3">
    <location>
        <position position="89"/>
    </location>
</feature>